<feature type="domain" description="Copper amine oxidase-like N-terminal" evidence="2">
    <location>
        <begin position="33"/>
        <end position="135"/>
    </location>
</feature>
<dbReference type="Proteomes" id="UP001649230">
    <property type="component" value="Chromosome"/>
</dbReference>
<name>A0ABY3SIV8_9BACL</name>
<sequence length="514" mass="54608">MRRWVITMVSALFLLLLAVPAFASDYQAVDVEVDGSKLTVSAYLVDGRTMVPMRAIFERLNATIEWDDVRKSATAMKGTTKVQLWIGRTDAQSGDHAVTLDVPPMLINGSTYVPLRFVSESLGAEVSFDSERNTAVVATNSGCTHDGGQTHSGTIQPGGETWGVCGSPHFVKGDFIVSGKDSPVLTIEAGAVVHFEQAASIRIGEDAPGGLVVEGTEEQPVVLTADTAGAEPGFWRGIQFFSQTVKGRASLEHARIEYAGDISEGAVGVHSDTQPLSVMMNDTEIKNSLYAGMLLQGLSQLTLQSNGLHITGTKASAEGGGAPIITGVYGTNRLPDGDYTGNDADQILIAPGTSTDTVTRNTIWRNVGVPYHSETTVVIEGAANPLLTVEPGVTANWSNGYGMRVGEAGRGGLHAVGTAEQPVTFSSELARPGTWEGLYVGDQAGEVNVQYAVIEYARQGVSFWQDMGPVIQNCTIRSNEEYGIAVLNEDSTATDFRSGLGNTFKNNGEDQHTD</sequence>
<proteinExistence type="predicted"/>
<dbReference type="SUPFAM" id="SSF51126">
    <property type="entry name" value="Pectin lyase-like"/>
    <property type="match status" value="1"/>
</dbReference>
<reference evidence="3 4" key="1">
    <citation type="journal article" date="2024" name="Int. J. Syst. Evol. Microbiol.">
        <title>Paenibacillus hexagrammi sp. nov., a novel bacterium isolated from the gut content of Hexagrammos agrammus.</title>
        <authorList>
            <person name="Jung H.K."/>
            <person name="Kim D.G."/>
            <person name="Zin H."/>
            <person name="Park J."/>
            <person name="Jung H."/>
            <person name="Kim Y.O."/>
            <person name="Kong H.J."/>
            <person name="Kim J.W."/>
            <person name="Kim Y.S."/>
        </authorList>
    </citation>
    <scope>NUCLEOTIDE SEQUENCE [LARGE SCALE GENOMIC DNA]</scope>
    <source>
        <strain evidence="3 4">YPD9-1</strain>
    </source>
</reference>
<dbReference type="RefSeq" id="WP_235120365.1">
    <property type="nucleotide sequence ID" value="NZ_CP090978.1"/>
</dbReference>
<evidence type="ECO:0000259" key="2">
    <source>
        <dbReference type="Pfam" id="PF07833"/>
    </source>
</evidence>
<dbReference type="EMBL" id="CP090978">
    <property type="protein sequence ID" value="UJF33974.1"/>
    <property type="molecule type" value="Genomic_DNA"/>
</dbReference>
<keyword evidence="1" id="KW-0732">Signal</keyword>
<protein>
    <submittedName>
        <fullName evidence="3">Right-handed parallel beta-helix repeat-containing protein</fullName>
    </submittedName>
</protein>
<dbReference type="Gene3D" id="2.160.20.10">
    <property type="entry name" value="Single-stranded right-handed beta-helix, Pectin lyase-like"/>
    <property type="match status" value="1"/>
</dbReference>
<dbReference type="InterPro" id="IPR012334">
    <property type="entry name" value="Pectin_lyas_fold"/>
</dbReference>
<gene>
    <name evidence="3" type="ORF">L0M14_01655</name>
</gene>
<dbReference type="InterPro" id="IPR036582">
    <property type="entry name" value="Mao_N_sf"/>
</dbReference>
<keyword evidence="4" id="KW-1185">Reference proteome</keyword>
<dbReference type="InterPro" id="IPR012854">
    <property type="entry name" value="Cu_amine_oxidase-like_N"/>
</dbReference>
<evidence type="ECO:0000313" key="4">
    <source>
        <dbReference type="Proteomes" id="UP001649230"/>
    </source>
</evidence>
<feature type="chain" id="PRO_5047429209" evidence="1">
    <location>
        <begin position="24"/>
        <end position="514"/>
    </location>
</feature>
<evidence type="ECO:0000256" key="1">
    <source>
        <dbReference type="SAM" id="SignalP"/>
    </source>
</evidence>
<accession>A0ABY3SIV8</accession>
<dbReference type="Pfam" id="PF07833">
    <property type="entry name" value="Cu_amine_oxidN1"/>
    <property type="match status" value="1"/>
</dbReference>
<dbReference type="Gene3D" id="3.30.457.10">
    <property type="entry name" value="Copper amine oxidase-like, N-terminal domain"/>
    <property type="match status" value="1"/>
</dbReference>
<dbReference type="InterPro" id="IPR011050">
    <property type="entry name" value="Pectin_lyase_fold/virulence"/>
</dbReference>
<organism evidence="3 4">
    <name type="scientific">Paenibacillus hexagrammi</name>
    <dbReference type="NCBI Taxonomy" id="2908839"/>
    <lineage>
        <taxon>Bacteria</taxon>
        <taxon>Bacillati</taxon>
        <taxon>Bacillota</taxon>
        <taxon>Bacilli</taxon>
        <taxon>Bacillales</taxon>
        <taxon>Paenibacillaceae</taxon>
        <taxon>Paenibacillus</taxon>
    </lineage>
</organism>
<evidence type="ECO:0000313" key="3">
    <source>
        <dbReference type="EMBL" id="UJF33974.1"/>
    </source>
</evidence>
<dbReference type="SUPFAM" id="SSF55383">
    <property type="entry name" value="Copper amine oxidase, domain N"/>
    <property type="match status" value="1"/>
</dbReference>
<feature type="signal peptide" evidence="1">
    <location>
        <begin position="1"/>
        <end position="23"/>
    </location>
</feature>